<evidence type="ECO:0000259" key="6">
    <source>
        <dbReference type="PROSITE" id="PS50109"/>
    </source>
</evidence>
<dbReference type="GO" id="GO:0030295">
    <property type="term" value="F:protein kinase activator activity"/>
    <property type="evidence" value="ECO:0007669"/>
    <property type="project" value="TreeGrafter"/>
</dbReference>
<feature type="domain" description="Histidine kinase" evidence="6">
    <location>
        <begin position="193"/>
        <end position="405"/>
    </location>
</feature>
<dbReference type="SUPFAM" id="SSF55781">
    <property type="entry name" value="GAF domain-like"/>
    <property type="match status" value="1"/>
</dbReference>
<dbReference type="PRINTS" id="PR00344">
    <property type="entry name" value="BCTRLSENSOR"/>
</dbReference>
<evidence type="ECO:0000256" key="1">
    <source>
        <dbReference type="ARBA" id="ARBA00000085"/>
    </source>
</evidence>
<dbReference type="InterPro" id="IPR036890">
    <property type="entry name" value="HATPase_C_sf"/>
</dbReference>
<dbReference type="PANTHER" id="PTHR42878:SF15">
    <property type="entry name" value="BACTERIOPHYTOCHROME"/>
    <property type="match status" value="1"/>
</dbReference>
<dbReference type="SMART" id="SM00388">
    <property type="entry name" value="HisKA"/>
    <property type="match status" value="1"/>
</dbReference>
<protein>
    <recommendedName>
        <fullName evidence="2">histidine kinase</fullName>
        <ecNumber evidence="2">2.7.13.3</ecNumber>
    </recommendedName>
</protein>
<keyword evidence="4" id="KW-0808">Transferase</keyword>
<dbReference type="PROSITE" id="PS50109">
    <property type="entry name" value="HIS_KIN"/>
    <property type="match status" value="1"/>
</dbReference>
<sequence length="411" mass="45075">MNDIDKDVAAIRQIDTIPSILQVVTDATGMGFAAVARVTENKWFACEVLDNIHFGLEPGGELPLHTTICNEIRSVREEVVIDHVAEDPVYRNHHTPAIYGFQSYISVPIILPDGEMFGTLCAIDPHPRRLRGTTLPGMFRLFAQLIAFYLDANQKLSDTRSDLRTAHANLQNANFDLAAEQSSSQLREQFIAVLGHDLRNPLSAIEAGRRMLEKEHKDAKSVRILRLMGESVERMSGLISNVMDFARGRLGGGIGIERSSGQRIEPMLAQVINEIKAGHPDRVIETRFDLAYAIDVDQARIAQMFSNLLGNAVTHGAPETPVVVHAMVANGHFELAVSNGGAPIPPEAMQRLFQPFARGEVRANMEGLGLGLYIASQIAEAHGGRLEVSSTEGETRFTFRVPVSATLRSSP</sequence>
<dbReference type="AlphaFoldDB" id="A0A1I7N279"/>
<keyword evidence="8" id="KW-1185">Reference proteome</keyword>
<dbReference type="GO" id="GO:0007234">
    <property type="term" value="P:osmosensory signaling via phosphorelay pathway"/>
    <property type="evidence" value="ECO:0007669"/>
    <property type="project" value="TreeGrafter"/>
</dbReference>
<comment type="catalytic activity">
    <reaction evidence="1">
        <text>ATP + protein L-histidine = ADP + protein N-phospho-L-histidine.</text>
        <dbReference type="EC" id="2.7.13.3"/>
    </reaction>
</comment>
<dbReference type="Gene3D" id="3.30.565.10">
    <property type="entry name" value="Histidine kinase-like ATPase, C-terminal domain"/>
    <property type="match status" value="1"/>
</dbReference>
<reference evidence="7 8" key="1">
    <citation type="submission" date="2016-10" db="EMBL/GenBank/DDBJ databases">
        <authorList>
            <person name="de Groot N.N."/>
        </authorList>
    </citation>
    <scope>NUCLEOTIDE SEQUENCE [LARGE SCALE GENOMIC DNA]</scope>
    <source>
        <strain evidence="7 8">IPL20</strain>
    </source>
</reference>
<dbReference type="Pfam" id="PF00512">
    <property type="entry name" value="HisKA"/>
    <property type="match status" value="1"/>
</dbReference>
<keyword evidence="5" id="KW-0418">Kinase</keyword>
<dbReference type="SUPFAM" id="SSF55874">
    <property type="entry name" value="ATPase domain of HSP90 chaperone/DNA topoisomerase II/histidine kinase"/>
    <property type="match status" value="1"/>
</dbReference>
<dbReference type="SMART" id="SM00065">
    <property type="entry name" value="GAF"/>
    <property type="match status" value="1"/>
</dbReference>
<dbReference type="Gene3D" id="3.30.450.40">
    <property type="match status" value="1"/>
</dbReference>
<dbReference type="Proteomes" id="UP000199074">
    <property type="component" value="Unassembled WGS sequence"/>
</dbReference>
<dbReference type="GO" id="GO:0000155">
    <property type="term" value="F:phosphorelay sensor kinase activity"/>
    <property type="evidence" value="ECO:0007669"/>
    <property type="project" value="InterPro"/>
</dbReference>
<dbReference type="CDD" id="cd00075">
    <property type="entry name" value="HATPase"/>
    <property type="match status" value="1"/>
</dbReference>
<evidence type="ECO:0000256" key="2">
    <source>
        <dbReference type="ARBA" id="ARBA00012438"/>
    </source>
</evidence>
<dbReference type="STRING" id="429728.SAMN05216456_0570"/>
<dbReference type="InterPro" id="IPR029016">
    <property type="entry name" value="GAF-like_dom_sf"/>
</dbReference>
<dbReference type="CDD" id="cd00082">
    <property type="entry name" value="HisKA"/>
    <property type="match status" value="1"/>
</dbReference>
<evidence type="ECO:0000256" key="5">
    <source>
        <dbReference type="ARBA" id="ARBA00022777"/>
    </source>
</evidence>
<dbReference type="InterPro" id="IPR004358">
    <property type="entry name" value="Sig_transdc_His_kin-like_C"/>
</dbReference>
<evidence type="ECO:0000313" key="7">
    <source>
        <dbReference type="EMBL" id="SFV28666.1"/>
    </source>
</evidence>
<dbReference type="OrthoDB" id="9795133at2"/>
<dbReference type="InterPro" id="IPR050351">
    <property type="entry name" value="BphY/WalK/GraS-like"/>
</dbReference>
<evidence type="ECO:0000256" key="4">
    <source>
        <dbReference type="ARBA" id="ARBA00022679"/>
    </source>
</evidence>
<dbReference type="GO" id="GO:0000156">
    <property type="term" value="F:phosphorelay response regulator activity"/>
    <property type="evidence" value="ECO:0007669"/>
    <property type="project" value="TreeGrafter"/>
</dbReference>
<accession>A0A1I7N279</accession>
<dbReference type="Pfam" id="PF02518">
    <property type="entry name" value="HATPase_c"/>
    <property type="match status" value="1"/>
</dbReference>
<dbReference type="EMBL" id="FPCK01000001">
    <property type="protein sequence ID" value="SFV28666.1"/>
    <property type="molecule type" value="Genomic_DNA"/>
</dbReference>
<organism evidence="7 8">
    <name type="scientific">Devosia crocina</name>
    <dbReference type="NCBI Taxonomy" id="429728"/>
    <lineage>
        <taxon>Bacteria</taxon>
        <taxon>Pseudomonadati</taxon>
        <taxon>Pseudomonadota</taxon>
        <taxon>Alphaproteobacteria</taxon>
        <taxon>Hyphomicrobiales</taxon>
        <taxon>Devosiaceae</taxon>
        <taxon>Devosia</taxon>
    </lineage>
</organism>
<proteinExistence type="predicted"/>
<dbReference type="InterPro" id="IPR003594">
    <property type="entry name" value="HATPase_dom"/>
</dbReference>
<dbReference type="InterPro" id="IPR005467">
    <property type="entry name" value="His_kinase_dom"/>
</dbReference>
<dbReference type="Pfam" id="PF01590">
    <property type="entry name" value="GAF"/>
    <property type="match status" value="1"/>
</dbReference>
<gene>
    <name evidence="7" type="ORF">SAMN05216456_0570</name>
</gene>
<dbReference type="InterPro" id="IPR003661">
    <property type="entry name" value="HisK_dim/P_dom"/>
</dbReference>
<evidence type="ECO:0000313" key="8">
    <source>
        <dbReference type="Proteomes" id="UP000199074"/>
    </source>
</evidence>
<dbReference type="RefSeq" id="WP_092420638.1">
    <property type="nucleotide sequence ID" value="NZ_FPCK01000001.1"/>
</dbReference>
<dbReference type="InterPro" id="IPR036097">
    <property type="entry name" value="HisK_dim/P_sf"/>
</dbReference>
<dbReference type="Gene3D" id="1.10.287.130">
    <property type="match status" value="1"/>
</dbReference>
<name>A0A1I7N279_9HYPH</name>
<dbReference type="SMART" id="SM00387">
    <property type="entry name" value="HATPase_c"/>
    <property type="match status" value="1"/>
</dbReference>
<evidence type="ECO:0000256" key="3">
    <source>
        <dbReference type="ARBA" id="ARBA00022553"/>
    </source>
</evidence>
<dbReference type="SUPFAM" id="SSF47384">
    <property type="entry name" value="Homodimeric domain of signal transducing histidine kinase"/>
    <property type="match status" value="1"/>
</dbReference>
<dbReference type="InterPro" id="IPR003018">
    <property type="entry name" value="GAF"/>
</dbReference>
<keyword evidence="3" id="KW-0597">Phosphoprotein</keyword>
<dbReference type="PANTHER" id="PTHR42878">
    <property type="entry name" value="TWO-COMPONENT HISTIDINE KINASE"/>
    <property type="match status" value="1"/>
</dbReference>
<dbReference type="EC" id="2.7.13.3" evidence="2"/>